<evidence type="ECO:0000313" key="2">
    <source>
        <dbReference type="Proteomes" id="UP001172101"/>
    </source>
</evidence>
<comment type="caution">
    <text evidence="1">The sequence shown here is derived from an EMBL/GenBank/DDBJ whole genome shotgun (WGS) entry which is preliminary data.</text>
</comment>
<dbReference type="InterPro" id="IPR015947">
    <property type="entry name" value="PUA-like_sf"/>
</dbReference>
<dbReference type="EMBL" id="JAUIRO010000004">
    <property type="protein sequence ID" value="KAK0716986.1"/>
    <property type="molecule type" value="Genomic_DNA"/>
</dbReference>
<evidence type="ECO:0008006" key="3">
    <source>
        <dbReference type="Google" id="ProtNLM"/>
    </source>
</evidence>
<proteinExistence type="predicted"/>
<accession>A0AA40AJD8</accession>
<protein>
    <recommendedName>
        <fullName evidence="3">ASCH domain-containing protein</fullName>
    </recommendedName>
</protein>
<name>A0AA40AJD8_9PEZI</name>
<reference evidence="1" key="1">
    <citation type="submission" date="2023-06" db="EMBL/GenBank/DDBJ databases">
        <title>Genome-scale phylogeny and comparative genomics of the fungal order Sordariales.</title>
        <authorList>
            <consortium name="Lawrence Berkeley National Laboratory"/>
            <person name="Hensen N."/>
            <person name="Bonometti L."/>
            <person name="Westerberg I."/>
            <person name="Brannstrom I.O."/>
            <person name="Guillou S."/>
            <person name="Cros-Aarteil S."/>
            <person name="Calhoun S."/>
            <person name="Haridas S."/>
            <person name="Kuo A."/>
            <person name="Mondo S."/>
            <person name="Pangilinan J."/>
            <person name="Riley R."/>
            <person name="LaButti K."/>
            <person name="Andreopoulos B."/>
            <person name="Lipzen A."/>
            <person name="Chen C."/>
            <person name="Yanf M."/>
            <person name="Daum C."/>
            <person name="Ng V."/>
            <person name="Clum A."/>
            <person name="Steindorff A."/>
            <person name="Ohm R."/>
            <person name="Martin F."/>
            <person name="Silar P."/>
            <person name="Natvig D."/>
            <person name="Lalanne C."/>
            <person name="Gautier V."/>
            <person name="Ament-velasquez S.L."/>
            <person name="Kruys A."/>
            <person name="Hutchinson M.I."/>
            <person name="Powell A.J."/>
            <person name="Barry K."/>
            <person name="Miller A.N."/>
            <person name="Grigoriev I.V."/>
            <person name="Debuchy R."/>
            <person name="Gladieux P."/>
            <person name="Thoren M.H."/>
            <person name="Johannesson H."/>
        </authorList>
    </citation>
    <scope>NUCLEOTIDE SEQUENCE</scope>
    <source>
        <strain evidence="1">SMH2392-1A</strain>
    </source>
</reference>
<dbReference type="Proteomes" id="UP001172101">
    <property type="component" value="Unassembled WGS sequence"/>
</dbReference>
<dbReference type="SUPFAM" id="SSF88697">
    <property type="entry name" value="PUA domain-like"/>
    <property type="match status" value="1"/>
</dbReference>
<evidence type="ECO:0000313" key="1">
    <source>
        <dbReference type="EMBL" id="KAK0716986.1"/>
    </source>
</evidence>
<keyword evidence="2" id="KW-1185">Reference proteome</keyword>
<dbReference type="AlphaFoldDB" id="A0AA40AJD8"/>
<sequence length="176" mass="19752">MPRHAPPSTSSPTDVILPMRDPYMSQILSGAKNHEFRKYRLSARVARIWFYRTAPHSALTHICSIAPGGARTRVAGVDAPLAEDGLGNAEFNARHAGWEGYDFAYRILSVWELRTPVPLAELRAKYGFRAAPRGLVYLPRSVAQRVVWHRQKLVIRDESQETSRESSLRADSATPT</sequence>
<dbReference type="RefSeq" id="XP_060295779.1">
    <property type="nucleotide sequence ID" value="XM_060437720.1"/>
</dbReference>
<organism evidence="1 2">
    <name type="scientific">Lasiosphaeria miniovina</name>
    <dbReference type="NCBI Taxonomy" id="1954250"/>
    <lineage>
        <taxon>Eukaryota</taxon>
        <taxon>Fungi</taxon>
        <taxon>Dikarya</taxon>
        <taxon>Ascomycota</taxon>
        <taxon>Pezizomycotina</taxon>
        <taxon>Sordariomycetes</taxon>
        <taxon>Sordariomycetidae</taxon>
        <taxon>Sordariales</taxon>
        <taxon>Lasiosphaeriaceae</taxon>
        <taxon>Lasiosphaeria</taxon>
    </lineage>
</organism>
<dbReference type="GeneID" id="85320990"/>
<gene>
    <name evidence="1" type="ORF">B0T26DRAFT_645447</name>
</gene>